<dbReference type="InterPro" id="IPR006665">
    <property type="entry name" value="OmpA-like"/>
</dbReference>
<comment type="subcellular location">
    <subcellularLocation>
        <location evidence="1">Cell membrane</location>
        <topology evidence="1">Single-pass membrane protein</topology>
    </subcellularLocation>
    <subcellularLocation>
        <location evidence="2">Cell outer membrane</location>
    </subcellularLocation>
</comment>
<dbReference type="SUPFAM" id="SSF103088">
    <property type="entry name" value="OmpA-like"/>
    <property type="match status" value="1"/>
</dbReference>
<comment type="caution">
    <text evidence="12">The sequence shown here is derived from an EMBL/GenBank/DDBJ whole genome shotgun (WGS) entry which is preliminary data.</text>
</comment>
<dbReference type="EMBL" id="MNYI01000232">
    <property type="protein sequence ID" value="OIP36820.1"/>
    <property type="molecule type" value="Genomic_DNA"/>
</dbReference>
<keyword evidence="8" id="KW-0998">Cell outer membrane</keyword>
<evidence type="ECO:0000313" key="13">
    <source>
        <dbReference type="Proteomes" id="UP000183085"/>
    </source>
</evidence>
<dbReference type="Gene3D" id="3.30.1330.60">
    <property type="entry name" value="OmpA-like domain"/>
    <property type="match status" value="1"/>
</dbReference>
<evidence type="ECO:0000256" key="2">
    <source>
        <dbReference type="ARBA" id="ARBA00004442"/>
    </source>
</evidence>
<dbReference type="CDD" id="cd07185">
    <property type="entry name" value="OmpA_C-like"/>
    <property type="match status" value="1"/>
</dbReference>
<dbReference type="STRING" id="1817895.AUJ95_08990"/>
<dbReference type="PANTHER" id="PTHR30329">
    <property type="entry name" value="STATOR ELEMENT OF FLAGELLAR MOTOR COMPLEX"/>
    <property type="match status" value="1"/>
</dbReference>
<dbReference type="PROSITE" id="PS51123">
    <property type="entry name" value="OMPA_2"/>
    <property type="match status" value="1"/>
</dbReference>
<dbReference type="InterPro" id="IPR036737">
    <property type="entry name" value="OmpA-like_sf"/>
</dbReference>
<evidence type="ECO:0000259" key="11">
    <source>
        <dbReference type="PROSITE" id="PS51123"/>
    </source>
</evidence>
<proteinExistence type="inferred from homology"/>
<keyword evidence="4" id="KW-1003">Cell membrane</keyword>
<evidence type="ECO:0000256" key="8">
    <source>
        <dbReference type="ARBA" id="ARBA00023237"/>
    </source>
</evidence>
<dbReference type="PRINTS" id="PR01021">
    <property type="entry name" value="OMPADOMAIN"/>
</dbReference>
<protein>
    <recommendedName>
        <fullName evidence="11">OmpA-like domain-containing protein</fullName>
    </recommendedName>
</protein>
<evidence type="ECO:0000256" key="5">
    <source>
        <dbReference type="ARBA" id="ARBA00022692"/>
    </source>
</evidence>
<comment type="similarity">
    <text evidence="3">Belongs to the MotB family.</text>
</comment>
<feature type="domain" description="OmpA-like" evidence="11">
    <location>
        <begin position="130"/>
        <end position="260"/>
    </location>
</feature>
<dbReference type="GO" id="GO:0005886">
    <property type="term" value="C:plasma membrane"/>
    <property type="evidence" value="ECO:0007669"/>
    <property type="project" value="UniProtKB-SubCell"/>
</dbReference>
<keyword evidence="7 9" id="KW-0472">Membrane</keyword>
<keyword evidence="5 10" id="KW-0812">Transmembrane</keyword>
<name>A0A1J5DLC1_9BACT</name>
<dbReference type="PANTHER" id="PTHR30329:SF21">
    <property type="entry name" value="LIPOPROTEIN YIAD-RELATED"/>
    <property type="match status" value="1"/>
</dbReference>
<dbReference type="InterPro" id="IPR050330">
    <property type="entry name" value="Bact_OuterMem_StrucFunc"/>
</dbReference>
<accession>A0A1J5DLC1</accession>
<dbReference type="Proteomes" id="UP000183085">
    <property type="component" value="Unassembled WGS sequence"/>
</dbReference>
<keyword evidence="6 10" id="KW-1133">Transmembrane helix</keyword>
<organism evidence="12 13">
    <name type="scientific">Candidatus Desantisbacteria bacterium CG2_30_40_21</name>
    <dbReference type="NCBI Taxonomy" id="1817895"/>
    <lineage>
        <taxon>Bacteria</taxon>
        <taxon>Candidatus Desantisiibacteriota</taxon>
    </lineage>
</organism>
<feature type="transmembrane region" description="Helical" evidence="10">
    <location>
        <begin position="27"/>
        <end position="47"/>
    </location>
</feature>
<dbReference type="InterPro" id="IPR006664">
    <property type="entry name" value="OMP_bac"/>
</dbReference>
<sequence length="289" mass="32196">MAKKRKKKGGAGGGGGGHDAAGGLRWLLTYADMITLLLGVFIILANIPTKSEETVEEVGESFEHFFTFLKGGRVGEPVTPGKGGENILSRRSGMIAEANPPTPMAVVRKKFIQSFSTQAGTKRMSVIETKQGLTVRFNDMLFFECGKAEIKKEAYPLLDQLASLVEELPNEIKIEGHTDKTPISNRQFSSNWELSVSRAVSVVHYIIFHAKNKAQFPEYKIKRLERRLSASGYGEFHPLDRENPKSSINRRIDIVVLQPKTEDKDMMEKPEPTIAEEIEEKFGIVTEGQ</sequence>
<dbReference type="InterPro" id="IPR025713">
    <property type="entry name" value="MotB-like_N_dom"/>
</dbReference>
<evidence type="ECO:0000256" key="4">
    <source>
        <dbReference type="ARBA" id="ARBA00022475"/>
    </source>
</evidence>
<evidence type="ECO:0000256" key="6">
    <source>
        <dbReference type="ARBA" id="ARBA00022989"/>
    </source>
</evidence>
<dbReference type="AlphaFoldDB" id="A0A1J5DLC1"/>
<reference evidence="12 13" key="1">
    <citation type="journal article" date="2016" name="Environ. Microbiol.">
        <title>Genomic resolution of a cold subsurface aquifer community provides metabolic insights for novel microbes adapted to high CO concentrations.</title>
        <authorList>
            <person name="Probst A.J."/>
            <person name="Castelle C.J."/>
            <person name="Singh A."/>
            <person name="Brown C.T."/>
            <person name="Anantharaman K."/>
            <person name="Sharon I."/>
            <person name="Hug L.A."/>
            <person name="Burstein D."/>
            <person name="Emerson J.B."/>
            <person name="Thomas B.C."/>
            <person name="Banfield J.F."/>
        </authorList>
    </citation>
    <scope>NUCLEOTIDE SEQUENCE [LARGE SCALE GENOMIC DNA]</scope>
    <source>
        <strain evidence="12">CG2_30_40_21</strain>
    </source>
</reference>
<evidence type="ECO:0000313" key="12">
    <source>
        <dbReference type="EMBL" id="OIP36820.1"/>
    </source>
</evidence>
<gene>
    <name evidence="12" type="ORF">AUJ95_08990</name>
</gene>
<dbReference type="GO" id="GO:0009279">
    <property type="term" value="C:cell outer membrane"/>
    <property type="evidence" value="ECO:0007669"/>
    <property type="project" value="UniProtKB-SubCell"/>
</dbReference>
<evidence type="ECO:0000256" key="1">
    <source>
        <dbReference type="ARBA" id="ARBA00004162"/>
    </source>
</evidence>
<evidence type="ECO:0000256" key="3">
    <source>
        <dbReference type="ARBA" id="ARBA00008914"/>
    </source>
</evidence>
<dbReference type="Pfam" id="PF13677">
    <property type="entry name" value="MotB_plug"/>
    <property type="match status" value="1"/>
</dbReference>
<evidence type="ECO:0000256" key="9">
    <source>
        <dbReference type="PROSITE-ProRule" id="PRU00473"/>
    </source>
</evidence>
<dbReference type="Pfam" id="PF00691">
    <property type="entry name" value="OmpA"/>
    <property type="match status" value="1"/>
</dbReference>
<evidence type="ECO:0000256" key="7">
    <source>
        <dbReference type="ARBA" id="ARBA00023136"/>
    </source>
</evidence>
<evidence type="ECO:0000256" key="10">
    <source>
        <dbReference type="SAM" id="Phobius"/>
    </source>
</evidence>